<proteinExistence type="inferred from homology"/>
<comment type="function">
    <text evidence="1 10">Controls the rotational direction of flagella during chemotaxis.</text>
</comment>
<keyword evidence="10" id="KW-0997">Cell inner membrane</keyword>
<evidence type="ECO:0000313" key="13">
    <source>
        <dbReference type="Proteomes" id="UP000709336"/>
    </source>
</evidence>
<keyword evidence="4" id="KW-1003">Cell membrane</keyword>
<evidence type="ECO:0000256" key="8">
    <source>
        <dbReference type="ARBA" id="ARBA00022989"/>
    </source>
</evidence>
<dbReference type="EMBL" id="JAATNW010000004">
    <property type="protein sequence ID" value="NMH59820.1"/>
    <property type="molecule type" value="Genomic_DNA"/>
</dbReference>
<keyword evidence="13" id="KW-1185">Reference proteome</keyword>
<gene>
    <name evidence="12" type="primary">fliL</name>
    <name evidence="12" type="ORF">HCJ96_07320</name>
</gene>
<keyword evidence="12" id="KW-0969">Cilium</keyword>
<keyword evidence="5 10" id="KW-0145">Chemotaxis</keyword>
<keyword evidence="12" id="KW-0282">Flagellum</keyword>
<evidence type="ECO:0000256" key="9">
    <source>
        <dbReference type="ARBA" id="ARBA00023136"/>
    </source>
</evidence>
<evidence type="ECO:0000256" key="10">
    <source>
        <dbReference type="RuleBase" id="RU364125"/>
    </source>
</evidence>
<keyword evidence="12" id="KW-0966">Cell projection</keyword>
<dbReference type="PANTHER" id="PTHR35091:SF5">
    <property type="entry name" value="FLAGELLAR PROTEIN FLIL"/>
    <property type="match status" value="1"/>
</dbReference>
<evidence type="ECO:0000256" key="7">
    <source>
        <dbReference type="ARBA" id="ARBA00022779"/>
    </source>
</evidence>
<evidence type="ECO:0000313" key="12">
    <source>
        <dbReference type="EMBL" id="NMH59820.1"/>
    </source>
</evidence>
<comment type="subcellular location">
    <subcellularLocation>
        <location evidence="10">Cell inner membrane</location>
    </subcellularLocation>
    <subcellularLocation>
        <location evidence="2">Cell membrane</location>
        <topology evidence="2">Single-pass membrane protein</topology>
    </subcellularLocation>
</comment>
<keyword evidence="6" id="KW-0812">Transmembrane</keyword>
<dbReference type="InterPro" id="IPR005503">
    <property type="entry name" value="FliL"/>
</dbReference>
<evidence type="ECO:0000256" key="2">
    <source>
        <dbReference type="ARBA" id="ARBA00004162"/>
    </source>
</evidence>
<organism evidence="12 13">
    <name type="scientific">Alteromonas ponticola</name>
    <dbReference type="NCBI Taxonomy" id="2720613"/>
    <lineage>
        <taxon>Bacteria</taxon>
        <taxon>Pseudomonadati</taxon>
        <taxon>Pseudomonadota</taxon>
        <taxon>Gammaproteobacteria</taxon>
        <taxon>Alteromonadales</taxon>
        <taxon>Alteromonadaceae</taxon>
        <taxon>Alteromonas/Salinimonas group</taxon>
        <taxon>Alteromonas</taxon>
    </lineage>
</organism>
<keyword evidence="7 10" id="KW-0283">Flagellar rotation</keyword>
<keyword evidence="8" id="KW-1133">Transmembrane helix</keyword>
<evidence type="ECO:0000256" key="1">
    <source>
        <dbReference type="ARBA" id="ARBA00002254"/>
    </source>
</evidence>
<feature type="chain" id="PRO_5046325359" description="Flagellar protein FliL" evidence="11">
    <location>
        <begin position="25"/>
        <end position="136"/>
    </location>
</feature>
<reference evidence="12 13" key="1">
    <citation type="submission" date="2020-03" db="EMBL/GenBank/DDBJ databases">
        <title>Alteromonas ponticola sp. nov., isolated from seawater.</title>
        <authorList>
            <person name="Yoon J.-H."/>
            <person name="Kim Y.-O."/>
        </authorList>
    </citation>
    <scope>NUCLEOTIDE SEQUENCE [LARGE SCALE GENOMIC DNA]</scope>
    <source>
        <strain evidence="12 13">MYP5</strain>
    </source>
</reference>
<accession>A0ABX1R020</accession>
<protein>
    <recommendedName>
        <fullName evidence="10">Flagellar protein FliL</fullName>
    </recommendedName>
</protein>
<evidence type="ECO:0000256" key="4">
    <source>
        <dbReference type="ARBA" id="ARBA00022475"/>
    </source>
</evidence>
<comment type="similarity">
    <text evidence="3 10">Belongs to the FliL family.</text>
</comment>
<dbReference type="Proteomes" id="UP000709336">
    <property type="component" value="Unassembled WGS sequence"/>
</dbReference>
<feature type="signal peptide" evidence="11">
    <location>
        <begin position="1"/>
        <end position="24"/>
    </location>
</feature>
<name>A0ABX1R020_9ALTE</name>
<evidence type="ECO:0000256" key="11">
    <source>
        <dbReference type="SAM" id="SignalP"/>
    </source>
</evidence>
<evidence type="ECO:0000256" key="5">
    <source>
        <dbReference type="ARBA" id="ARBA00022500"/>
    </source>
</evidence>
<dbReference type="PANTHER" id="PTHR35091">
    <property type="entry name" value="FLAGELLAR PROTEIN FLIL"/>
    <property type="match status" value="1"/>
</dbReference>
<dbReference type="Pfam" id="PF03748">
    <property type="entry name" value="FliL"/>
    <property type="match status" value="1"/>
</dbReference>
<keyword evidence="11" id="KW-0732">Signal</keyword>
<comment type="caution">
    <text evidence="12">The sequence shown here is derived from an EMBL/GenBank/DDBJ whole genome shotgun (WGS) entry which is preliminary data.</text>
</comment>
<keyword evidence="9 10" id="KW-0472">Membrane</keyword>
<dbReference type="RefSeq" id="WP_169210397.1">
    <property type="nucleotide sequence ID" value="NZ_JAATNW010000004.1"/>
</dbReference>
<evidence type="ECO:0000256" key="3">
    <source>
        <dbReference type="ARBA" id="ARBA00008281"/>
    </source>
</evidence>
<sequence length="136" mass="15613">MPFFRYFASALLLFILLFTSAVEAQQRANYAYLGLEPDIVTNYVGQTAVRLGYVRVTVELMIHDVDQLETAEHHMPLLRATAIEIFGSQPEEKVKSLTGREDIRRSLLKAMQNHMKKETGAEVVRDVIFTKYLYQS</sequence>
<evidence type="ECO:0000256" key="6">
    <source>
        <dbReference type="ARBA" id="ARBA00022692"/>
    </source>
</evidence>